<dbReference type="InterPro" id="IPR038731">
    <property type="entry name" value="RgtA/B/C-like"/>
</dbReference>
<accession>A0A178MBG9</accession>
<dbReference type="GO" id="GO:0009103">
    <property type="term" value="P:lipopolysaccharide biosynthetic process"/>
    <property type="evidence" value="ECO:0007669"/>
    <property type="project" value="UniProtKB-ARBA"/>
</dbReference>
<evidence type="ECO:0000256" key="6">
    <source>
        <dbReference type="ARBA" id="ARBA00022989"/>
    </source>
</evidence>
<keyword evidence="4" id="KW-0808">Transferase</keyword>
<sequence>MHSDTPFSRPVRLAALTVAGVILWRLAILAFASPNLSFDEAQYWAWAQTFQLGYYSKPPMVAWAIAGTTALCGDGEGCVKLSSVLAHLVTAGLLFLLGRDLWNARVGAWAMVAWVTLPAVSLSSMLISTDPFLLACWAGALWCLVRGRAQPEKISRWWLGFGLFLGLGLLSKYAMAFFLASLAVWLIWDREARPLWKSRGLWAGIGLGLAVYAPNLVWNALNGFVSYEHTKDNANLGGTLFHPDKMAEFVGGQFAVFGPILMVALVMALVAGFRSRPGSAPRLLVSFAAPVFLVMTLESLLSRANANWTAPAFVAGLLLAVAWLAERRTAWLWASLALHLAAMGGLYHFETVRPLLGERAAKLDPMRRVRGWEMVGERLSAILAAHPGARLLGDERKILASLVYYVRPHPFDFAKWNPEGRVRDHYDQTSSLAVGEPLMIYATQNPEPPQDVIRRFDRAEHIDTIRDHIDLGARGRPLLVWRLTGFKGY</sequence>
<feature type="domain" description="Glycosyltransferase RgtA/B/C/D-like" evidence="9">
    <location>
        <begin position="56"/>
        <end position="218"/>
    </location>
</feature>
<dbReference type="EMBL" id="LWQU01000179">
    <property type="protein sequence ID" value="OAN45913.1"/>
    <property type="molecule type" value="Genomic_DNA"/>
</dbReference>
<evidence type="ECO:0000256" key="7">
    <source>
        <dbReference type="ARBA" id="ARBA00023136"/>
    </source>
</evidence>
<reference evidence="10 11" key="1">
    <citation type="submission" date="2016-04" db="EMBL/GenBank/DDBJ databases">
        <title>Draft genome sequence of freshwater magnetotactic bacteria Magnetospirillum marisnigri SP-1 and Magnetospirillum moscoviense BB-1.</title>
        <authorList>
            <person name="Koziaeva V."/>
            <person name="Dziuba M.V."/>
            <person name="Ivanov T.M."/>
            <person name="Kuznetsov B."/>
            <person name="Grouzdev D.S."/>
        </authorList>
    </citation>
    <scope>NUCLEOTIDE SEQUENCE [LARGE SCALE GENOMIC DNA]</scope>
    <source>
        <strain evidence="10 11">BB-1</strain>
    </source>
</reference>
<evidence type="ECO:0000256" key="8">
    <source>
        <dbReference type="SAM" id="Phobius"/>
    </source>
</evidence>
<dbReference type="PANTHER" id="PTHR33908:SF11">
    <property type="entry name" value="MEMBRANE PROTEIN"/>
    <property type="match status" value="1"/>
</dbReference>
<organism evidence="10 11">
    <name type="scientific">Magnetospirillum moscoviense</name>
    <dbReference type="NCBI Taxonomy" id="1437059"/>
    <lineage>
        <taxon>Bacteria</taxon>
        <taxon>Pseudomonadati</taxon>
        <taxon>Pseudomonadota</taxon>
        <taxon>Alphaproteobacteria</taxon>
        <taxon>Rhodospirillales</taxon>
        <taxon>Rhodospirillaceae</taxon>
        <taxon>Magnetospirillum</taxon>
    </lineage>
</organism>
<evidence type="ECO:0000256" key="4">
    <source>
        <dbReference type="ARBA" id="ARBA00022679"/>
    </source>
</evidence>
<gene>
    <name evidence="10" type="ORF">A6A05_16510</name>
</gene>
<evidence type="ECO:0000256" key="3">
    <source>
        <dbReference type="ARBA" id="ARBA00022676"/>
    </source>
</evidence>
<feature type="transmembrane region" description="Helical" evidence="8">
    <location>
        <begin position="249"/>
        <end position="271"/>
    </location>
</feature>
<dbReference type="AlphaFoldDB" id="A0A178MBG9"/>
<name>A0A178MBG9_9PROT</name>
<feature type="transmembrane region" description="Helical" evidence="8">
    <location>
        <begin position="200"/>
        <end position="221"/>
    </location>
</feature>
<feature type="transmembrane region" description="Helical" evidence="8">
    <location>
        <begin position="283"/>
        <end position="301"/>
    </location>
</feature>
<evidence type="ECO:0000313" key="10">
    <source>
        <dbReference type="EMBL" id="OAN45913.1"/>
    </source>
</evidence>
<feature type="transmembrane region" description="Helical" evidence="8">
    <location>
        <begin position="84"/>
        <end position="102"/>
    </location>
</feature>
<feature type="transmembrane region" description="Helical" evidence="8">
    <location>
        <begin position="12"/>
        <end position="32"/>
    </location>
</feature>
<dbReference type="GO" id="GO:0005886">
    <property type="term" value="C:plasma membrane"/>
    <property type="evidence" value="ECO:0007669"/>
    <property type="project" value="UniProtKB-SubCell"/>
</dbReference>
<keyword evidence="5 8" id="KW-0812">Transmembrane</keyword>
<proteinExistence type="predicted"/>
<feature type="transmembrane region" description="Helical" evidence="8">
    <location>
        <begin position="308"/>
        <end position="325"/>
    </location>
</feature>
<evidence type="ECO:0000256" key="2">
    <source>
        <dbReference type="ARBA" id="ARBA00022475"/>
    </source>
</evidence>
<dbReference type="OrthoDB" id="9811222at2"/>
<evidence type="ECO:0000259" key="9">
    <source>
        <dbReference type="Pfam" id="PF13231"/>
    </source>
</evidence>
<evidence type="ECO:0000313" key="11">
    <source>
        <dbReference type="Proteomes" id="UP000078543"/>
    </source>
</evidence>
<dbReference type="PANTHER" id="PTHR33908">
    <property type="entry name" value="MANNOSYLTRANSFERASE YKCB-RELATED"/>
    <property type="match status" value="1"/>
</dbReference>
<keyword evidence="7 8" id="KW-0472">Membrane</keyword>
<feature type="transmembrane region" description="Helical" evidence="8">
    <location>
        <begin position="331"/>
        <end position="349"/>
    </location>
</feature>
<keyword evidence="3" id="KW-0328">Glycosyltransferase</keyword>
<keyword evidence="6 8" id="KW-1133">Transmembrane helix</keyword>
<dbReference type="STRING" id="1437059.A6A05_16510"/>
<protein>
    <recommendedName>
        <fullName evidence="9">Glycosyltransferase RgtA/B/C/D-like domain-containing protein</fullName>
    </recommendedName>
</protein>
<dbReference type="InterPro" id="IPR050297">
    <property type="entry name" value="LipidA_mod_glycosyltrf_83"/>
</dbReference>
<dbReference type="GO" id="GO:0016763">
    <property type="term" value="F:pentosyltransferase activity"/>
    <property type="evidence" value="ECO:0007669"/>
    <property type="project" value="TreeGrafter"/>
</dbReference>
<evidence type="ECO:0000256" key="1">
    <source>
        <dbReference type="ARBA" id="ARBA00004651"/>
    </source>
</evidence>
<feature type="transmembrane region" description="Helical" evidence="8">
    <location>
        <begin position="157"/>
        <end position="188"/>
    </location>
</feature>
<dbReference type="Pfam" id="PF13231">
    <property type="entry name" value="PMT_2"/>
    <property type="match status" value="1"/>
</dbReference>
<keyword evidence="11" id="KW-1185">Reference proteome</keyword>
<comment type="subcellular location">
    <subcellularLocation>
        <location evidence="1">Cell membrane</location>
        <topology evidence="1">Multi-pass membrane protein</topology>
    </subcellularLocation>
</comment>
<keyword evidence="2" id="KW-1003">Cell membrane</keyword>
<dbReference type="RefSeq" id="WP_068503943.1">
    <property type="nucleotide sequence ID" value="NZ_LWQU01000179.1"/>
</dbReference>
<dbReference type="Proteomes" id="UP000078543">
    <property type="component" value="Unassembled WGS sequence"/>
</dbReference>
<evidence type="ECO:0000256" key="5">
    <source>
        <dbReference type="ARBA" id="ARBA00022692"/>
    </source>
</evidence>
<comment type="caution">
    <text evidence="10">The sequence shown here is derived from an EMBL/GenBank/DDBJ whole genome shotgun (WGS) entry which is preliminary data.</text>
</comment>